<dbReference type="AlphaFoldDB" id="G0U0U0"/>
<feature type="compositionally biased region" description="Basic and acidic residues" evidence="15">
    <location>
        <begin position="235"/>
        <end position="247"/>
    </location>
</feature>
<dbReference type="InterPro" id="IPR010285">
    <property type="entry name" value="DNA_helicase_pif1-like_DEAD"/>
</dbReference>
<dbReference type="Pfam" id="PF05970">
    <property type="entry name" value="PIF1"/>
    <property type="match status" value="1"/>
</dbReference>
<dbReference type="GO" id="GO:0000723">
    <property type="term" value="P:telomere maintenance"/>
    <property type="evidence" value="ECO:0007669"/>
    <property type="project" value="InterPro"/>
</dbReference>
<dbReference type="GO" id="GO:0016887">
    <property type="term" value="F:ATP hydrolysis activity"/>
    <property type="evidence" value="ECO:0007669"/>
    <property type="project" value="RHEA"/>
</dbReference>
<dbReference type="InterPro" id="IPR027417">
    <property type="entry name" value="P-loop_NTPase"/>
</dbReference>
<evidence type="ECO:0000256" key="7">
    <source>
        <dbReference type="ARBA" id="ARBA00022806"/>
    </source>
</evidence>
<accession>G0U0U0</accession>
<keyword evidence="7 14" id="KW-0347">Helicase</keyword>
<feature type="compositionally biased region" description="Basic and acidic residues" evidence="15">
    <location>
        <begin position="701"/>
        <end position="711"/>
    </location>
</feature>
<dbReference type="GO" id="GO:0006281">
    <property type="term" value="P:DNA repair"/>
    <property type="evidence" value="ECO:0007669"/>
    <property type="project" value="UniProtKB-KW"/>
</dbReference>
<evidence type="ECO:0000256" key="2">
    <source>
        <dbReference type="ARBA" id="ARBA00009781"/>
    </source>
</evidence>
<comment type="similarity">
    <text evidence="2">Belongs to the helicase family. PIF1 subfamily.</text>
</comment>
<evidence type="ECO:0000256" key="12">
    <source>
        <dbReference type="ARBA" id="ARBA00023235"/>
    </source>
</evidence>
<keyword evidence="10 14" id="KW-0233">DNA recombination</keyword>
<keyword evidence="9" id="KW-0238">DNA-binding</keyword>
<evidence type="ECO:0000256" key="4">
    <source>
        <dbReference type="ARBA" id="ARBA00022741"/>
    </source>
</evidence>
<proteinExistence type="inferred from homology"/>
<feature type="compositionally biased region" description="Basic residues" evidence="15">
    <location>
        <begin position="96"/>
        <end position="109"/>
    </location>
</feature>
<keyword evidence="11 14" id="KW-0234">DNA repair</keyword>
<dbReference type="CDD" id="cd18037">
    <property type="entry name" value="DEXSc_Pif1_like"/>
    <property type="match status" value="1"/>
</dbReference>
<name>G0U0U0_TRYVY</name>
<evidence type="ECO:0000256" key="3">
    <source>
        <dbReference type="ARBA" id="ARBA00011245"/>
    </source>
</evidence>
<evidence type="ECO:0000256" key="6">
    <source>
        <dbReference type="ARBA" id="ARBA00022801"/>
    </source>
</evidence>
<dbReference type="PANTHER" id="PTHR47642:SF5">
    <property type="entry name" value="ATP-DEPENDENT DNA HELICASE"/>
    <property type="match status" value="1"/>
</dbReference>
<feature type="domain" description="AAA+ ATPase" evidence="16">
    <location>
        <begin position="364"/>
        <end position="637"/>
    </location>
</feature>
<evidence type="ECO:0000259" key="16">
    <source>
        <dbReference type="SMART" id="SM00382"/>
    </source>
</evidence>
<feature type="region of interest" description="Disordered" evidence="15">
    <location>
        <begin position="222"/>
        <end position="335"/>
    </location>
</feature>
<feature type="region of interest" description="Disordered" evidence="15">
    <location>
        <begin position="582"/>
        <end position="619"/>
    </location>
</feature>
<dbReference type="GO" id="GO:0043139">
    <property type="term" value="F:5'-3' DNA helicase activity"/>
    <property type="evidence" value="ECO:0007669"/>
    <property type="project" value="UniProtKB-EC"/>
</dbReference>
<evidence type="ECO:0000256" key="5">
    <source>
        <dbReference type="ARBA" id="ARBA00022763"/>
    </source>
</evidence>
<feature type="region of interest" description="Disordered" evidence="15">
    <location>
        <begin position="193"/>
        <end position="212"/>
    </location>
</feature>
<feature type="compositionally biased region" description="Acidic residues" evidence="15">
    <location>
        <begin position="225"/>
        <end position="234"/>
    </location>
</feature>
<dbReference type="GO" id="GO:0005524">
    <property type="term" value="F:ATP binding"/>
    <property type="evidence" value="ECO:0007669"/>
    <property type="project" value="UniProtKB-KW"/>
</dbReference>
<feature type="compositionally biased region" description="Basic residues" evidence="15">
    <location>
        <begin position="52"/>
        <end position="65"/>
    </location>
</feature>
<keyword evidence="12" id="KW-0413">Isomerase</keyword>
<organism evidence="17">
    <name type="scientific">Trypanosoma vivax (strain Y486)</name>
    <dbReference type="NCBI Taxonomy" id="1055687"/>
    <lineage>
        <taxon>Eukaryota</taxon>
        <taxon>Discoba</taxon>
        <taxon>Euglenozoa</taxon>
        <taxon>Kinetoplastea</taxon>
        <taxon>Metakinetoplastina</taxon>
        <taxon>Trypanosomatida</taxon>
        <taxon>Trypanosomatidae</taxon>
        <taxon>Trypanosoma</taxon>
        <taxon>Duttonella</taxon>
    </lineage>
</organism>
<dbReference type="PROSITE" id="PS51257">
    <property type="entry name" value="PROKAR_LIPOPROTEIN"/>
    <property type="match status" value="1"/>
</dbReference>
<feature type="compositionally biased region" description="Basic and acidic residues" evidence="15">
    <location>
        <begin position="136"/>
        <end position="147"/>
    </location>
</feature>
<dbReference type="EC" id="5.6.2.3" evidence="14"/>
<protein>
    <recommendedName>
        <fullName evidence="14">ATP-dependent DNA helicase</fullName>
        <ecNumber evidence="14">5.6.2.3</ecNumber>
    </recommendedName>
</protein>
<comment type="catalytic activity">
    <reaction evidence="13 14">
        <text>ATP + H2O = ADP + phosphate + H(+)</text>
        <dbReference type="Rhea" id="RHEA:13065"/>
        <dbReference type="ChEBI" id="CHEBI:15377"/>
        <dbReference type="ChEBI" id="CHEBI:15378"/>
        <dbReference type="ChEBI" id="CHEBI:30616"/>
        <dbReference type="ChEBI" id="CHEBI:43474"/>
        <dbReference type="ChEBI" id="CHEBI:456216"/>
        <dbReference type="EC" id="5.6.2.3"/>
    </reaction>
</comment>
<dbReference type="Gene3D" id="3.40.50.300">
    <property type="entry name" value="P-loop containing nucleotide triphosphate hydrolases"/>
    <property type="match status" value="1"/>
</dbReference>
<comment type="subunit">
    <text evidence="3">Monomer.</text>
</comment>
<feature type="compositionally biased region" description="Basic and acidic residues" evidence="15">
    <location>
        <begin position="66"/>
        <end position="79"/>
    </location>
</feature>
<evidence type="ECO:0000256" key="11">
    <source>
        <dbReference type="ARBA" id="ARBA00023204"/>
    </source>
</evidence>
<evidence type="ECO:0000313" key="17">
    <source>
        <dbReference type="EMBL" id="CCC49690.1"/>
    </source>
</evidence>
<feature type="compositionally biased region" description="Basic residues" evidence="15">
    <location>
        <begin position="589"/>
        <end position="598"/>
    </location>
</feature>
<comment type="cofactor">
    <cofactor evidence="1 14">
        <name>Mg(2+)</name>
        <dbReference type="ChEBI" id="CHEBI:18420"/>
    </cofactor>
</comment>
<dbReference type="SUPFAM" id="SSF52540">
    <property type="entry name" value="P-loop containing nucleoside triphosphate hydrolases"/>
    <property type="match status" value="2"/>
</dbReference>
<dbReference type="InterPro" id="IPR003593">
    <property type="entry name" value="AAA+_ATPase"/>
</dbReference>
<dbReference type="GO" id="GO:0006310">
    <property type="term" value="P:DNA recombination"/>
    <property type="evidence" value="ECO:0007669"/>
    <property type="project" value="UniProtKB-KW"/>
</dbReference>
<evidence type="ECO:0000256" key="14">
    <source>
        <dbReference type="RuleBase" id="RU363044"/>
    </source>
</evidence>
<sequence length="1096" mass="122191">MLSRFSVALRPAQGVLLLHQATISACLRCYSSDHVPYGGDLTRSHHSSSQSSHHRVKEAHRRHRSSRPDDFDRRGHQMEMDAPPSTSLRSDQAVRVKVKSSKSSKKRSSKLPVDFDPAMRSRVSDASMGSKPRHEHFKESNVREELPHSLGSGSSKVKVREGSYVDEEDERLVNEESKRVMRLMREEALQADMKRREKHLQKPHSEPPVDRFREEYADYDRDEATGDDDLESEHEELRFNSRKESSKSKNRHSPMKSDTPVAPQSSRVSAVPNDVAPRPISSKARDVHHPPKSHLPSHPYSSAQAAAQTVPASSTHTAADNGPEADADLQPSGEPAVEPVVANDAVIPQELSKEQQRAVRYALQGRNLFITGGAGSGKSLVIREIVRQLRHVKRRNVFVTATTGVAALNVRGSTLNSFAGVKFGDGKARELLRWVRRNRRASGRWRYCQTLIIDEVSMMDPTLLDKLDVIARSIRHQEETPFGGIQVILCGDFLQLPPIPPRPQQSGIDEAYEEECNNNKEGMESRRHLRYCFESDTWKALNLTTIILHRKFRQNDDVAFQRVLDEVRVGCLSPESHQLLLSRTVTSKSRSKSRKKAGHSSEEEGAASSLHNPADTEKDRHVRLCATNKEVEVRNARHFSALKPRGLPNYAAPVPAISPLIVDGDDPRHSDGFDSVDGNDGHSSDAEALYPLQVYRAHDSYEEESNEHGEAIEGSPVPGSSQSSWVRFDDSTLPTDLALKVGTRVMLLQNISLRLGLVNGSVGEVVGFMHPLELVELVLLAPRERYKPTARGEELLRRGGFTTMQDAFRCIDTALGQSLFYSLRERSIRQPSEASYGKVYGNTHCLEVQRLVGLAKAEDDGTELNVHPQDMYLGCITPLQLRLMRLPVVRLDLRPETHPALISGQGHSGKHAGKPAPKHVYAFVSPSSHQWYMGDQVIASRSQIPLRQLCVRAPLQGTSIVRSGRISRTTLMRIATRGTAVKVTPVNTWRKVKMTMTAPGVPSALMTKAMRATAVSQFIYVCAVFCLFFTGEGTRSIEKAQLAELLITRKCRCKRPAANKCHGFVLFAPCVSVSIPLAIKRFPCLQCPFVTDWQQA</sequence>
<evidence type="ECO:0000256" key="13">
    <source>
        <dbReference type="ARBA" id="ARBA00048954"/>
    </source>
</evidence>
<evidence type="ECO:0000256" key="9">
    <source>
        <dbReference type="ARBA" id="ARBA00023125"/>
    </source>
</evidence>
<dbReference type="PANTHER" id="PTHR47642">
    <property type="entry name" value="ATP-DEPENDENT DNA HELICASE"/>
    <property type="match status" value="1"/>
</dbReference>
<keyword evidence="5 14" id="KW-0227">DNA damage</keyword>
<dbReference type="VEuPathDB" id="TriTrypDB:TvY486_0802990"/>
<keyword evidence="8 14" id="KW-0067">ATP-binding</keyword>
<evidence type="ECO:0000256" key="10">
    <source>
        <dbReference type="ARBA" id="ARBA00023172"/>
    </source>
</evidence>
<feature type="region of interest" description="Disordered" evidence="15">
    <location>
        <begin position="701"/>
        <end position="723"/>
    </location>
</feature>
<dbReference type="InterPro" id="IPR049163">
    <property type="entry name" value="Pif1-like_2B_dom"/>
</dbReference>
<dbReference type="EMBL" id="HE573024">
    <property type="protein sequence ID" value="CCC49690.1"/>
    <property type="molecule type" value="Genomic_DNA"/>
</dbReference>
<feature type="compositionally biased region" description="Polar residues" evidence="15">
    <location>
        <begin position="303"/>
        <end position="318"/>
    </location>
</feature>
<evidence type="ECO:0000256" key="8">
    <source>
        <dbReference type="ARBA" id="ARBA00022840"/>
    </source>
</evidence>
<evidence type="ECO:0000256" key="1">
    <source>
        <dbReference type="ARBA" id="ARBA00001946"/>
    </source>
</evidence>
<dbReference type="SMART" id="SM00382">
    <property type="entry name" value="AAA"/>
    <property type="match status" value="1"/>
</dbReference>
<keyword evidence="4 14" id="KW-0547">Nucleotide-binding</keyword>
<gene>
    <name evidence="17" type="ORF">TVY486_0802990</name>
</gene>
<dbReference type="Pfam" id="PF21530">
    <property type="entry name" value="Pif1_2B_dom"/>
    <property type="match status" value="1"/>
</dbReference>
<keyword evidence="6 14" id="KW-0378">Hydrolase</keyword>
<evidence type="ECO:0000256" key="15">
    <source>
        <dbReference type="SAM" id="MobiDB-lite"/>
    </source>
</evidence>
<dbReference type="InterPro" id="IPR051055">
    <property type="entry name" value="PIF1_helicase"/>
</dbReference>
<feature type="compositionally biased region" description="Basic and acidic residues" evidence="15">
    <location>
        <begin position="203"/>
        <end position="212"/>
    </location>
</feature>
<feature type="region of interest" description="Disordered" evidence="15">
    <location>
        <begin position="40"/>
        <end position="163"/>
    </location>
</feature>
<reference evidence="17" key="1">
    <citation type="journal article" date="2012" name="Proc. Natl. Acad. Sci. U.S.A.">
        <title>Antigenic diversity is generated by distinct evolutionary mechanisms in African trypanosome species.</title>
        <authorList>
            <person name="Jackson A.P."/>
            <person name="Berry A."/>
            <person name="Aslett M."/>
            <person name="Allison H.C."/>
            <person name="Burton P."/>
            <person name="Vavrova-Anderson J."/>
            <person name="Brown R."/>
            <person name="Browne H."/>
            <person name="Corton N."/>
            <person name="Hauser H."/>
            <person name="Gamble J."/>
            <person name="Gilderthorp R."/>
            <person name="Marcello L."/>
            <person name="McQuillan J."/>
            <person name="Otto T.D."/>
            <person name="Quail M.A."/>
            <person name="Sanders M.J."/>
            <person name="van Tonder A."/>
            <person name="Ginger M.L."/>
            <person name="Field M.C."/>
            <person name="Barry J.D."/>
            <person name="Hertz-Fowler C."/>
            <person name="Berriman M."/>
        </authorList>
    </citation>
    <scope>NUCLEOTIDE SEQUENCE</scope>
    <source>
        <strain evidence="17">Y486</strain>
    </source>
</reference>